<sequence length="156" mass="17020">MSNPLAALQEITPPAPVPYTPQTWGWAVLAVLLLLLVGWGAWRLWRHHQAQAWRRAALSELAAIEAALGDEATRLAAQRALPALVKRVGLVIAPREKVAELSGTAWLQWLDGTWRGTAFSTGPGQLLPALAWQARPPAETADLIALLRRWIAHVPA</sequence>
<proteinExistence type="predicted"/>
<comment type="caution">
    <text evidence="2">The sequence shown here is derived from an EMBL/GenBank/DDBJ whole genome shotgun (WGS) entry which is preliminary data.</text>
</comment>
<keyword evidence="1" id="KW-0812">Transmembrane</keyword>
<accession>A0ABQ2PJ97</accession>
<evidence type="ECO:0000313" key="3">
    <source>
        <dbReference type="Proteomes" id="UP000621859"/>
    </source>
</evidence>
<dbReference type="Pfam" id="PF14316">
    <property type="entry name" value="DUF4381"/>
    <property type="match status" value="1"/>
</dbReference>
<feature type="transmembrane region" description="Helical" evidence="1">
    <location>
        <begin position="24"/>
        <end position="45"/>
    </location>
</feature>
<evidence type="ECO:0000313" key="2">
    <source>
        <dbReference type="EMBL" id="GGP25049.1"/>
    </source>
</evidence>
<keyword evidence="1" id="KW-0472">Membrane</keyword>
<dbReference type="EMBL" id="BMLY01000001">
    <property type="protein sequence ID" value="GGP25049.1"/>
    <property type="molecule type" value="Genomic_DNA"/>
</dbReference>
<dbReference type="RefSeq" id="WP_188689303.1">
    <property type="nucleotide sequence ID" value="NZ_BMLY01000001.1"/>
</dbReference>
<dbReference type="Proteomes" id="UP000621859">
    <property type="component" value="Unassembled WGS sequence"/>
</dbReference>
<reference evidence="3" key="1">
    <citation type="journal article" date="2019" name="Int. J. Syst. Evol. Microbiol.">
        <title>The Global Catalogue of Microorganisms (GCM) 10K type strain sequencing project: providing services to taxonomists for standard genome sequencing and annotation.</title>
        <authorList>
            <consortium name="The Broad Institute Genomics Platform"/>
            <consortium name="The Broad Institute Genome Sequencing Center for Infectious Disease"/>
            <person name="Wu L."/>
            <person name="Ma J."/>
        </authorList>
    </citation>
    <scope>NUCLEOTIDE SEQUENCE [LARGE SCALE GENOMIC DNA]</scope>
    <source>
        <strain evidence="3">CGMCC 1.8860</strain>
    </source>
</reference>
<evidence type="ECO:0000256" key="1">
    <source>
        <dbReference type="SAM" id="Phobius"/>
    </source>
</evidence>
<evidence type="ECO:0008006" key="4">
    <source>
        <dbReference type="Google" id="ProtNLM"/>
    </source>
</evidence>
<name>A0ABQ2PJ97_9NEIS</name>
<organism evidence="2 3">
    <name type="scientific">Silvimonas amylolytica</name>
    <dbReference type="NCBI Taxonomy" id="449663"/>
    <lineage>
        <taxon>Bacteria</taxon>
        <taxon>Pseudomonadati</taxon>
        <taxon>Pseudomonadota</taxon>
        <taxon>Betaproteobacteria</taxon>
        <taxon>Neisseriales</taxon>
        <taxon>Chitinibacteraceae</taxon>
        <taxon>Silvimonas</taxon>
    </lineage>
</organism>
<keyword evidence="1" id="KW-1133">Transmembrane helix</keyword>
<gene>
    <name evidence="2" type="ORF">GCM10010971_08680</name>
</gene>
<keyword evidence="3" id="KW-1185">Reference proteome</keyword>
<protein>
    <recommendedName>
        <fullName evidence="4">DUF4381 domain-containing protein</fullName>
    </recommendedName>
</protein>
<dbReference type="InterPro" id="IPR025489">
    <property type="entry name" value="DUF4381"/>
</dbReference>